<dbReference type="SUPFAM" id="SSF50129">
    <property type="entry name" value="GroES-like"/>
    <property type="match status" value="1"/>
</dbReference>
<dbReference type="InterPro" id="IPR011032">
    <property type="entry name" value="GroES-like_sf"/>
</dbReference>
<proteinExistence type="predicted"/>
<feature type="domain" description="Alcohol dehydrogenase-like N-terminal" evidence="2">
    <location>
        <begin position="28"/>
        <end position="115"/>
    </location>
</feature>
<gene>
    <name evidence="3" type="ORF">FHW37_103610</name>
</gene>
<dbReference type="PANTHER" id="PTHR44154">
    <property type="entry name" value="QUINONE OXIDOREDUCTASE"/>
    <property type="match status" value="1"/>
</dbReference>
<dbReference type="InterPro" id="IPR013154">
    <property type="entry name" value="ADH-like_N"/>
</dbReference>
<evidence type="ECO:0000259" key="2">
    <source>
        <dbReference type="Pfam" id="PF08240"/>
    </source>
</evidence>
<organism evidence="3 4">
    <name type="scientific">Neorhizobium alkalisoli</name>
    <dbReference type="NCBI Taxonomy" id="528178"/>
    <lineage>
        <taxon>Bacteria</taxon>
        <taxon>Pseudomonadati</taxon>
        <taxon>Pseudomonadota</taxon>
        <taxon>Alphaproteobacteria</taxon>
        <taxon>Hyphomicrobiales</taxon>
        <taxon>Rhizobiaceae</taxon>
        <taxon>Rhizobium/Agrobacterium group</taxon>
        <taxon>Neorhizobium</taxon>
    </lineage>
</organism>
<dbReference type="Proteomes" id="UP000320653">
    <property type="component" value="Unassembled WGS sequence"/>
</dbReference>
<dbReference type="AlphaFoldDB" id="A0A561QWJ6"/>
<comment type="caution">
    <text evidence="3">The sequence shown here is derived from an EMBL/GenBank/DDBJ whole genome shotgun (WGS) entry which is preliminary data.</text>
</comment>
<dbReference type="Gene3D" id="3.40.50.720">
    <property type="entry name" value="NAD(P)-binding Rossmann-like Domain"/>
    <property type="match status" value="1"/>
</dbReference>
<reference evidence="3 4" key="1">
    <citation type="submission" date="2019-06" db="EMBL/GenBank/DDBJ databases">
        <title>Sorghum-associated microbial communities from plants grown in Nebraska, USA.</title>
        <authorList>
            <person name="Schachtman D."/>
        </authorList>
    </citation>
    <scope>NUCLEOTIDE SEQUENCE [LARGE SCALE GENOMIC DNA]</scope>
    <source>
        <strain evidence="3 4">1225</strain>
    </source>
</reference>
<dbReference type="PANTHER" id="PTHR44154:SF1">
    <property type="entry name" value="QUINONE OXIDOREDUCTASE"/>
    <property type="match status" value="1"/>
</dbReference>
<dbReference type="Gene3D" id="3.90.180.10">
    <property type="entry name" value="Medium-chain alcohol dehydrogenases, catalytic domain"/>
    <property type="match status" value="1"/>
</dbReference>
<protein>
    <submittedName>
        <fullName evidence="3">Alcohol dehydrogenase-like protein</fullName>
    </submittedName>
</protein>
<evidence type="ECO:0000313" key="3">
    <source>
        <dbReference type="EMBL" id="TWF54740.1"/>
    </source>
</evidence>
<evidence type="ECO:0000313" key="4">
    <source>
        <dbReference type="Proteomes" id="UP000320653"/>
    </source>
</evidence>
<name>A0A561QWJ6_9HYPH</name>
<dbReference type="Pfam" id="PF08240">
    <property type="entry name" value="ADH_N"/>
    <property type="match status" value="1"/>
</dbReference>
<keyword evidence="1" id="KW-0521">NADP</keyword>
<keyword evidence="4" id="KW-1185">Reference proteome</keyword>
<sequence>MTRVVRFHEYGEPDVLRIDDIEVQAPQEDEVQIAVKAIGLNRAEVMFRRNAYLQQAEFPSKLGYEAAGTVKATGSKVEGFREGDAVSIIPTLDMARWGTYGEVINIPARHVVKHPANLSFEQAAASWMQYVTAWGALIEQAKLSAG</sequence>
<evidence type="ECO:0000256" key="1">
    <source>
        <dbReference type="ARBA" id="ARBA00022857"/>
    </source>
</evidence>
<dbReference type="EMBL" id="VIWP01000003">
    <property type="protein sequence ID" value="TWF54740.1"/>
    <property type="molecule type" value="Genomic_DNA"/>
</dbReference>
<dbReference type="InterPro" id="IPR051603">
    <property type="entry name" value="Zinc-ADH_QOR/CCCR"/>
</dbReference>
<accession>A0A561QWJ6</accession>